<keyword evidence="2" id="KW-1185">Reference proteome</keyword>
<dbReference type="RefSeq" id="XP_007387759.1">
    <property type="nucleotide sequence ID" value="XM_007387697.1"/>
</dbReference>
<name>R7S5P7_PUNST</name>
<organism evidence="1 2">
    <name type="scientific">Punctularia strigosozonata (strain HHB-11173)</name>
    <name type="common">White-rot fungus</name>
    <dbReference type="NCBI Taxonomy" id="741275"/>
    <lineage>
        <taxon>Eukaryota</taxon>
        <taxon>Fungi</taxon>
        <taxon>Dikarya</taxon>
        <taxon>Basidiomycota</taxon>
        <taxon>Agaricomycotina</taxon>
        <taxon>Agaricomycetes</taxon>
        <taxon>Corticiales</taxon>
        <taxon>Punctulariaceae</taxon>
        <taxon>Punctularia</taxon>
    </lineage>
</organism>
<dbReference type="OrthoDB" id="3265815at2759"/>
<dbReference type="HOGENOM" id="CLU_051530_3_0_1"/>
<dbReference type="OMA" id="CFAASHD"/>
<dbReference type="AlphaFoldDB" id="R7S5P7"/>
<sequence>MLNVVLHAIYNMAWTTPIPLFAVASSAVTSLVKYGFDVKTVFAPSTTLFGLFSRSYAASAPMDVYCFAASHDLALLAVVASRNLLSFPLCALDDALAEKMGPRYLRRLFFLHLGRTAALKRLLVPQPAQHPPNAVCGTAERQGLNRAWALASAYIAWDARPNLTSQDIRNVMNPLINDLVCTQCKLSFLERSLALIAQWSAVKATILAD</sequence>
<dbReference type="KEGG" id="psq:PUNSTDRAFT_122576"/>
<evidence type="ECO:0000313" key="1">
    <source>
        <dbReference type="EMBL" id="EIN04836.1"/>
    </source>
</evidence>
<protein>
    <submittedName>
        <fullName evidence="1">Uncharacterized protein</fullName>
    </submittedName>
</protein>
<proteinExistence type="predicted"/>
<dbReference type="EMBL" id="JH687552">
    <property type="protein sequence ID" value="EIN04836.1"/>
    <property type="molecule type" value="Genomic_DNA"/>
</dbReference>
<gene>
    <name evidence="1" type="ORF">PUNSTDRAFT_122576</name>
</gene>
<accession>R7S5P7</accession>
<dbReference type="Proteomes" id="UP000054196">
    <property type="component" value="Unassembled WGS sequence"/>
</dbReference>
<reference evidence="2" key="1">
    <citation type="journal article" date="2012" name="Science">
        <title>The Paleozoic origin of enzymatic lignin decomposition reconstructed from 31 fungal genomes.</title>
        <authorList>
            <person name="Floudas D."/>
            <person name="Binder M."/>
            <person name="Riley R."/>
            <person name="Barry K."/>
            <person name="Blanchette R.A."/>
            <person name="Henrissat B."/>
            <person name="Martinez A.T."/>
            <person name="Otillar R."/>
            <person name="Spatafora J.W."/>
            <person name="Yadav J.S."/>
            <person name="Aerts A."/>
            <person name="Benoit I."/>
            <person name="Boyd A."/>
            <person name="Carlson A."/>
            <person name="Copeland A."/>
            <person name="Coutinho P.M."/>
            <person name="de Vries R.P."/>
            <person name="Ferreira P."/>
            <person name="Findley K."/>
            <person name="Foster B."/>
            <person name="Gaskell J."/>
            <person name="Glotzer D."/>
            <person name="Gorecki P."/>
            <person name="Heitman J."/>
            <person name="Hesse C."/>
            <person name="Hori C."/>
            <person name="Igarashi K."/>
            <person name="Jurgens J.A."/>
            <person name="Kallen N."/>
            <person name="Kersten P."/>
            <person name="Kohler A."/>
            <person name="Kuees U."/>
            <person name="Kumar T.K.A."/>
            <person name="Kuo A."/>
            <person name="LaButti K."/>
            <person name="Larrondo L.F."/>
            <person name="Lindquist E."/>
            <person name="Ling A."/>
            <person name="Lombard V."/>
            <person name="Lucas S."/>
            <person name="Lundell T."/>
            <person name="Martin R."/>
            <person name="McLaughlin D.J."/>
            <person name="Morgenstern I."/>
            <person name="Morin E."/>
            <person name="Murat C."/>
            <person name="Nagy L.G."/>
            <person name="Nolan M."/>
            <person name="Ohm R.A."/>
            <person name="Patyshakuliyeva A."/>
            <person name="Rokas A."/>
            <person name="Ruiz-Duenas F.J."/>
            <person name="Sabat G."/>
            <person name="Salamov A."/>
            <person name="Samejima M."/>
            <person name="Schmutz J."/>
            <person name="Slot J.C."/>
            <person name="St John F."/>
            <person name="Stenlid J."/>
            <person name="Sun H."/>
            <person name="Sun S."/>
            <person name="Syed K."/>
            <person name="Tsang A."/>
            <person name="Wiebenga A."/>
            <person name="Young D."/>
            <person name="Pisabarro A."/>
            <person name="Eastwood D.C."/>
            <person name="Martin F."/>
            <person name="Cullen D."/>
            <person name="Grigoriev I.V."/>
            <person name="Hibbett D.S."/>
        </authorList>
    </citation>
    <scope>NUCLEOTIDE SEQUENCE [LARGE SCALE GENOMIC DNA]</scope>
    <source>
        <strain evidence="2">HHB-11173 SS5</strain>
    </source>
</reference>
<evidence type="ECO:0000313" key="2">
    <source>
        <dbReference type="Proteomes" id="UP000054196"/>
    </source>
</evidence>
<dbReference type="eggNOG" id="KOG0519">
    <property type="taxonomic scope" value="Eukaryota"/>
</dbReference>
<dbReference type="GeneID" id="18877552"/>